<evidence type="ECO:0008006" key="4">
    <source>
        <dbReference type="Google" id="ProtNLM"/>
    </source>
</evidence>
<reference evidence="2 3" key="1">
    <citation type="submission" date="2021-05" db="EMBL/GenBank/DDBJ databases">
        <title>Mycobacterium acidophilum sp. nov., an extremely acid-tolerant member of the genus Mycobacterium.</title>
        <authorList>
            <person name="Xia J."/>
        </authorList>
    </citation>
    <scope>NUCLEOTIDE SEQUENCE [LARGE SCALE GENOMIC DNA]</scope>
    <source>
        <strain evidence="2 3">M1</strain>
    </source>
</reference>
<dbReference type="Proteomes" id="UP001519535">
    <property type="component" value="Unassembled WGS sequence"/>
</dbReference>
<proteinExistence type="predicted"/>
<keyword evidence="3" id="KW-1185">Reference proteome</keyword>
<protein>
    <recommendedName>
        <fullName evidence="4">Ferredoxin</fullName>
    </recommendedName>
</protein>
<dbReference type="RefSeq" id="WP_214091997.1">
    <property type="nucleotide sequence ID" value="NZ_JAHCLR010000007.1"/>
</dbReference>
<evidence type="ECO:0000313" key="3">
    <source>
        <dbReference type="Proteomes" id="UP001519535"/>
    </source>
</evidence>
<accession>A0ABS5RI37</accession>
<dbReference type="EMBL" id="JAHCLR010000007">
    <property type="protein sequence ID" value="MBS9533106.1"/>
    <property type="molecule type" value="Genomic_DNA"/>
</dbReference>
<organism evidence="2 3">
    <name type="scientific">Mycolicibacter acidiphilus</name>
    <dbReference type="NCBI Taxonomy" id="2835306"/>
    <lineage>
        <taxon>Bacteria</taxon>
        <taxon>Bacillati</taxon>
        <taxon>Actinomycetota</taxon>
        <taxon>Actinomycetes</taxon>
        <taxon>Mycobacteriales</taxon>
        <taxon>Mycobacteriaceae</taxon>
        <taxon>Mycolicibacter</taxon>
    </lineage>
</organism>
<feature type="region of interest" description="Disordered" evidence="1">
    <location>
        <begin position="30"/>
        <end position="56"/>
    </location>
</feature>
<sequence>MSANEGSGATPGSPDVPEVAALAESMLFMYGPHDDHDDADGESGGPDTRYSRGPRFPIDSERYAMIRAATERDSDAYLHSGLVPVECRRCGTTVEVKKLGPAYTAVQWNSASLGRCAHFAEQRAAGVDSSRTRSCPHLTQSIRHAVAEGLLEERSDAPLPSD</sequence>
<evidence type="ECO:0000256" key="1">
    <source>
        <dbReference type="SAM" id="MobiDB-lite"/>
    </source>
</evidence>
<gene>
    <name evidence="2" type="ORF">KIH27_05820</name>
</gene>
<evidence type="ECO:0000313" key="2">
    <source>
        <dbReference type="EMBL" id="MBS9533106.1"/>
    </source>
</evidence>
<comment type="caution">
    <text evidence="2">The sequence shown here is derived from an EMBL/GenBank/DDBJ whole genome shotgun (WGS) entry which is preliminary data.</text>
</comment>
<name>A0ABS5RI37_9MYCO</name>